<dbReference type="OrthoDB" id="5420040at2"/>
<reference evidence="1 2" key="1">
    <citation type="submission" date="2019-07" db="EMBL/GenBank/DDBJ databases">
        <title>Genome sequencing of 100 strains of the haloalkaliphilic chemolithoautotrophic sulfur-oxidizing bacterium Thioalkalivibrio.</title>
        <authorList>
            <person name="Muyzer G."/>
        </authorList>
    </citation>
    <scope>NUCLEOTIDE SEQUENCE [LARGE SCALE GENOMIC DNA]</scope>
    <source>
        <strain evidence="1 2">ASO4-4</strain>
    </source>
</reference>
<keyword evidence="2" id="KW-1185">Reference proteome</keyword>
<comment type="caution">
    <text evidence="1">The sequence shown here is derived from an EMBL/GenBank/DDBJ whole genome shotgun (WGS) entry which is preliminary data.</text>
</comment>
<gene>
    <name evidence="1" type="ORF">LZ24_02056</name>
</gene>
<dbReference type="Proteomes" id="UP000318307">
    <property type="component" value="Unassembled WGS sequence"/>
</dbReference>
<dbReference type="EMBL" id="VLLC01000015">
    <property type="protein sequence ID" value="TWI71095.1"/>
    <property type="molecule type" value="Genomic_DNA"/>
</dbReference>
<organism evidence="1 2">
    <name type="scientific">Desulfobotulus alkaliphilus</name>
    <dbReference type="NCBI Taxonomy" id="622671"/>
    <lineage>
        <taxon>Bacteria</taxon>
        <taxon>Pseudomonadati</taxon>
        <taxon>Thermodesulfobacteriota</taxon>
        <taxon>Desulfobacteria</taxon>
        <taxon>Desulfobacterales</taxon>
        <taxon>Desulfobacteraceae</taxon>
        <taxon>Desulfobotulus</taxon>
    </lineage>
</organism>
<proteinExistence type="predicted"/>
<dbReference type="AlphaFoldDB" id="A0A562RPW2"/>
<name>A0A562RPW2_9BACT</name>
<evidence type="ECO:0000313" key="2">
    <source>
        <dbReference type="Proteomes" id="UP000318307"/>
    </source>
</evidence>
<dbReference type="RefSeq" id="WP_144685121.1">
    <property type="nucleotide sequence ID" value="NZ_VLLC01000015.1"/>
</dbReference>
<sequence length="184" mass="21452">MKKALHSPLIYFSSLILLLFLCLSCARPYPRQSTGPFFILLEQDNRNGIQGESRLSMFPAPEEYRTDNWKILTVSVSVPEQPGEDGRMLALKTAWERLLIEKGTRSVTGRSESFDCHLQSRLTLRYEGVIDEPIRIVSFVRDNHHLHLSLETKFSPLAFPEDWEKLRKNRKRKEDFKDILSVFQ</sequence>
<accession>A0A562RPW2</accession>
<evidence type="ECO:0000313" key="1">
    <source>
        <dbReference type="EMBL" id="TWI71095.1"/>
    </source>
</evidence>
<protein>
    <submittedName>
        <fullName evidence="1">Uncharacterized protein</fullName>
    </submittedName>
</protein>